<accession>B1K9R5</accession>
<sequence>MPVGERIHYPQWVGNRLLHPSVGGHLLPLKNGSFGAAHKLAVARCWLGIEM</sequence>
<dbReference type="EMBL" id="CP000959">
    <property type="protein sequence ID" value="ACA94680.1"/>
    <property type="molecule type" value="Genomic_DNA"/>
</dbReference>
<dbReference type="HOGENOM" id="CLU_3096442_0_0_4"/>
<name>B1K9R5_BURO0</name>
<organism evidence="1 2">
    <name type="scientific">Burkholderia orbicola (strain MC0-3)</name>
    <dbReference type="NCBI Taxonomy" id="406425"/>
    <lineage>
        <taxon>Bacteria</taxon>
        <taxon>Pseudomonadati</taxon>
        <taxon>Pseudomonadota</taxon>
        <taxon>Betaproteobacteria</taxon>
        <taxon>Burkholderiales</taxon>
        <taxon>Burkholderiaceae</taxon>
        <taxon>Burkholderia</taxon>
        <taxon>Burkholderia cepacia complex</taxon>
        <taxon>Burkholderia orbicola</taxon>
    </lineage>
</organism>
<protein>
    <submittedName>
        <fullName evidence="1">Uncharacterized protein</fullName>
    </submittedName>
</protein>
<reference evidence="2" key="1">
    <citation type="submission" date="2008-02" db="EMBL/GenBank/DDBJ databases">
        <title>Complete sequence of chromosome 2 of Burkholderia cenocepacia MC0-3.</title>
        <authorList>
            <person name="Copeland A."/>
            <person name="Lucas S."/>
            <person name="Lapidus A."/>
            <person name="Barry K."/>
            <person name="Bruce D."/>
            <person name="Goodwin L."/>
            <person name="Glavina del Rio T."/>
            <person name="Dalin E."/>
            <person name="Tice H."/>
            <person name="Pitluck S."/>
            <person name="Chain P."/>
            <person name="Malfatti S."/>
            <person name="Shin M."/>
            <person name="Vergez L."/>
            <person name="Schmutz J."/>
            <person name="Larimer F."/>
            <person name="Land M."/>
            <person name="Hauser L."/>
            <person name="Kyrpides N."/>
            <person name="Mikhailova N."/>
            <person name="Tiedje J."/>
            <person name="Richardson P."/>
        </authorList>
    </citation>
    <scope>NUCLEOTIDE SEQUENCE [LARGE SCALE GENOMIC DNA]</scope>
    <source>
        <strain evidence="2">MC0-3</strain>
    </source>
</reference>
<evidence type="ECO:0000313" key="1">
    <source>
        <dbReference type="EMBL" id="ACA94680.1"/>
    </source>
</evidence>
<dbReference type="AlphaFoldDB" id="B1K9R5"/>
<proteinExistence type="predicted"/>
<evidence type="ECO:0000313" key="2">
    <source>
        <dbReference type="Proteomes" id="UP000002169"/>
    </source>
</evidence>
<dbReference type="Proteomes" id="UP000002169">
    <property type="component" value="Chromosome 2"/>
</dbReference>
<dbReference type="KEGG" id="bcm:Bcenmc03_5553"/>
<gene>
    <name evidence="1" type="ordered locus">Bcenmc03_5553</name>
</gene>